<feature type="compositionally biased region" description="Basic and acidic residues" evidence="1">
    <location>
        <begin position="93"/>
        <end position="102"/>
    </location>
</feature>
<feature type="compositionally biased region" description="Basic and acidic residues" evidence="1">
    <location>
        <begin position="188"/>
        <end position="201"/>
    </location>
</feature>
<accession>A0A6J7MYW4</accession>
<dbReference type="AlphaFoldDB" id="A0A6J7MYW4"/>
<feature type="region of interest" description="Disordered" evidence="1">
    <location>
        <begin position="93"/>
        <end position="115"/>
    </location>
</feature>
<protein>
    <submittedName>
        <fullName evidence="2">Unannotated protein</fullName>
    </submittedName>
</protein>
<organism evidence="2">
    <name type="scientific">freshwater metagenome</name>
    <dbReference type="NCBI Taxonomy" id="449393"/>
    <lineage>
        <taxon>unclassified sequences</taxon>
        <taxon>metagenomes</taxon>
        <taxon>ecological metagenomes</taxon>
    </lineage>
</organism>
<proteinExistence type="predicted"/>
<sequence length="242" mass="26199">MLGKRVRREQLLGLLDSDGCRHDRAVDLVLHVAAQIPREGLEPAHRIGRGPRFRLVVRVLQAEDGVLQAQFRPAMLGEIGVDADGIRVEDATRPRGEHRQLLLRDPAPPEGPQEGVGRHLALAEHLGEPAGGDVPANVHLPEAVLRMRVALCREQVLEALGIDLRDPEVVTNDGDGRLQPSDGQGAGGDRERRSNGVHAEEDGAAQAEEEDKAQHSQHSQPHSHVLTVGISGRSRSTSSKLP</sequence>
<dbReference type="EMBL" id="CAFBOM010000104">
    <property type="protein sequence ID" value="CAB4985957.1"/>
    <property type="molecule type" value="Genomic_DNA"/>
</dbReference>
<reference evidence="2" key="1">
    <citation type="submission" date="2020-05" db="EMBL/GenBank/DDBJ databases">
        <authorList>
            <person name="Chiriac C."/>
            <person name="Salcher M."/>
            <person name="Ghai R."/>
            <person name="Kavagutti S V."/>
        </authorList>
    </citation>
    <scope>NUCLEOTIDE SEQUENCE</scope>
</reference>
<feature type="compositionally biased region" description="Polar residues" evidence="1">
    <location>
        <begin position="233"/>
        <end position="242"/>
    </location>
</feature>
<gene>
    <name evidence="2" type="ORF">UFOPK3957_00729</name>
</gene>
<name>A0A6J7MYW4_9ZZZZ</name>
<evidence type="ECO:0000313" key="2">
    <source>
        <dbReference type="EMBL" id="CAB4985957.1"/>
    </source>
</evidence>
<evidence type="ECO:0000256" key="1">
    <source>
        <dbReference type="SAM" id="MobiDB-lite"/>
    </source>
</evidence>
<feature type="region of interest" description="Disordered" evidence="1">
    <location>
        <begin position="167"/>
        <end position="242"/>
    </location>
</feature>